<dbReference type="EMBL" id="JBHRZI010000005">
    <property type="protein sequence ID" value="MFC3890705.1"/>
    <property type="molecule type" value="Genomic_DNA"/>
</dbReference>
<dbReference type="InterPro" id="IPR029062">
    <property type="entry name" value="Class_I_gatase-like"/>
</dbReference>
<dbReference type="Proteomes" id="UP001595690">
    <property type="component" value="Unassembled WGS sequence"/>
</dbReference>
<evidence type="ECO:0000313" key="2">
    <source>
        <dbReference type="Proteomes" id="UP001595690"/>
    </source>
</evidence>
<proteinExistence type="predicted"/>
<protein>
    <submittedName>
        <fullName evidence="1">Gamma-glutamyl-gamma-aminobutyrate hydrolase family protein</fullName>
    </submittedName>
</protein>
<gene>
    <name evidence="1" type="ORF">ACFOWZ_04415</name>
</gene>
<keyword evidence="2" id="KW-1185">Reference proteome</keyword>
<reference evidence="2" key="1">
    <citation type="journal article" date="2019" name="Int. J. Syst. Evol. Microbiol.">
        <title>The Global Catalogue of Microorganisms (GCM) 10K type strain sequencing project: providing services to taxonomists for standard genome sequencing and annotation.</title>
        <authorList>
            <consortium name="The Broad Institute Genomics Platform"/>
            <consortium name="The Broad Institute Genome Sequencing Center for Infectious Disease"/>
            <person name="Wu L."/>
            <person name="Ma J."/>
        </authorList>
    </citation>
    <scope>NUCLEOTIDE SEQUENCE [LARGE SCALE GENOMIC DNA]</scope>
    <source>
        <strain evidence="2">CGMCC 4.7405</strain>
    </source>
</reference>
<dbReference type="Pfam" id="PF07722">
    <property type="entry name" value="Peptidase_C26"/>
    <property type="match status" value="1"/>
</dbReference>
<dbReference type="Gene3D" id="3.40.50.880">
    <property type="match status" value="1"/>
</dbReference>
<dbReference type="PROSITE" id="PS51273">
    <property type="entry name" value="GATASE_TYPE_1"/>
    <property type="match status" value="1"/>
</dbReference>
<name>A0ABV8BLH1_9PSEU</name>
<dbReference type="RefSeq" id="WP_382369036.1">
    <property type="nucleotide sequence ID" value="NZ_JBHRZI010000005.1"/>
</dbReference>
<dbReference type="GO" id="GO:0016787">
    <property type="term" value="F:hydrolase activity"/>
    <property type="evidence" value="ECO:0007669"/>
    <property type="project" value="UniProtKB-KW"/>
</dbReference>
<organism evidence="1 2">
    <name type="scientific">Lentzea rhizosphaerae</name>
    <dbReference type="NCBI Taxonomy" id="2041025"/>
    <lineage>
        <taxon>Bacteria</taxon>
        <taxon>Bacillati</taxon>
        <taxon>Actinomycetota</taxon>
        <taxon>Actinomycetes</taxon>
        <taxon>Pseudonocardiales</taxon>
        <taxon>Pseudonocardiaceae</taxon>
        <taxon>Lentzea</taxon>
    </lineage>
</organism>
<sequence length="196" mass="21375">MTTWVGVTQRVVAGEDVLDQAWTRFLRHCGLMPLPLPNDADTAQRIVTELPVAGVLLTGGNDLGVCGGDAPERDATEHALVDLALCRHTPVIGVCRGMQVLQHHFGVPLHRVEGHVSPSVTLTVDGKPRPANSFHNWAATTTVAPLRTWVSGSGDVVKAVRHETAPLVGVMWHPERMTPFAAEDEELFRRVFQEES</sequence>
<comment type="caution">
    <text evidence="1">The sequence shown here is derived from an EMBL/GenBank/DDBJ whole genome shotgun (WGS) entry which is preliminary data.</text>
</comment>
<evidence type="ECO:0000313" key="1">
    <source>
        <dbReference type="EMBL" id="MFC3890705.1"/>
    </source>
</evidence>
<dbReference type="InterPro" id="IPR011697">
    <property type="entry name" value="Peptidase_C26"/>
</dbReference>
<dbReference type="SUPFAM" id="SSF52317">
    <property type="entry name" value="Class I glutamine amidotransferase-like"/>
    <property type="match status" value="1"/>
</dbReference>
<accession>A0ABV8BLH1</accession>
<keyword evidence="1" id="KW-0378">Hydrolase</keyword>